<evidence type="ECO:0000256" key="1">
    <source>
        <dbReference type="PROSITE-ProRule" id="PRU00339"/>
    </source>
</evidence>
<keyword evidence="4" id="KW-1185">Reference proteome</keyword>
<feature type="repeat" description="TPR" evidence="1">
    <location>
        <begin position="421"/>
        <end position="454"/>
    </location>
</feature>
<dbReference type="SUPFAM" id="SSF48452">
    <property type="entry name" value="TPR-like"/>
    <property type="match status" value="1"/>
</dbReference>
<reference evidence="3" key="1">
    <citation type="submission" date="2023-05" db="EMBL/GenBank/DDBJ databases">
        <title>Anaerotaeda fermentans gen. nov., sp. nov., a novel anaerobic planctomycete of the new family within the order Sedimentisphaerales isolated from Taman Peninsula, Russia.</title>
        <authorList>
            <person name="Khomyakova M.A."/>
            <person name="Merkel A.Y."/>
            <person name="Slobodkin A.I."/>
        </authorList>
    </citation>
    <scope>NUCLEOTIDE SEQUENCE</scope>
    <source>
        <strain evidence="3">M17dextr</strain>
    </source>
</reference>
<dbReference type="Gene3D" id="1.25.40.10">
    <property type="entry name" value="Tetratricopeptide repeat domain"/>
    <property type="match status" value="2"/>
</dbReference>
<protein>
    <submittedName>
        <fullName evidence="3">Trypsin-like peptidase domain-containing protein</fullName>
    </submittedName>
</protein>
<sequence length="565" mass="61521">MKRYVMGFLVRVVGVLIGVIVGTTVIVAWECRDGTFAIGRSPAIDSIPNADPNALVVVAYLGHRQGLTATTKWPRVAFAVGDGTLLLTAAHCVADFHDASEQVVSTDIVVISPYYGDVFDFRIVAIDKGADVAILKAPWPSHPALALATEEELMAARRILLAGRPQTKKVSAGLQTELLPLSGLDEAAPAQALRARGTRRVAGGWSGSAMLIPDNGKVAGVLTRLGKRPDRRVLFFRLPQSVAMGCSVRSIYPLLRQHGLETMALGRPAAMKPIPDSERAFSAAMAYFQALFEVDHAKLRASASELTHLRPRSVQAHLLAGIAALVAKGSSAVPSQEQFDLAESSYERALGIDPNHAHARAIYGNLLIARRRSAEALIQSEMALAVDPNNRLALFNRLVLLPLEQRKDATERLVATEPNDPFGWFYYSNALLGLGEKEEALRAAQRAVDLDPNGLFYGGLAHALARLGRMDEAGECYKRMAERCGCDSCWYRYAAFLAGHRPDKMDEALEAVKTAESKAHFGKVSQKDIHALKLQILEKKSPEEAETLARALRDADPNDARRRSR</sequence>
<dbReference type="RefSeq" id="WP_349242951.1">
    <property type="nucleotide sequence ID" value="NZ_JASCXX010000001.1"/>
</dbReference>
<keyword evidence="1" id="KW-0802">TPR repeat</keyword>
<dbReference type="SUPFAM" id="SSF50494">
    <property type="entry name" value="Trypsin-like serine proteases"/>
    <property type="match status" value="1"/>
</dbReference>
<keyword evidence="2" id="KW-1133">Transmembrane helix</keyword>
<dbReference type="InterPro" id="IPR019734">
    <property type="entry name" value="TPR_rpt"/>
</dbReference>
<accession>A0AAW6TPR9</accession>
<keyword evidence="2" id="KW-0812">Transmembrane</keyword>
<keyword evidence="2" id="KW-0472">Membrane</keyword>
<dbReference type="Pfam" id="PF13365">
    <property type="entry name" value="Trypsin_2"/>
    <property type="match status" value="1"/>
</dbReference>
<dbReference type="PANTHER" id="PTHR12558:SF13">
    <property type="entry name" value="CELL DIVISION CYCLE PROTEIN 27 HOMOLOG"/>
    <property type="match status" value="1"/>
</dbReference>
<evidence type="ECO:0000313" key="4">
    <source>
        <dbReference type="Proteomes" id="UP001431776"/>
    </source>
</evidence>
<dbReference type="PROSITE" id="PS50005">
    <property type="entry name" value="TPR"/>
    <property type="match status" value="1"/>
</dbReference>
<dbReference type="Gene3D" id="2.40.10.10">
    <property type="entry name" value="Trypsin-like serine proteases"/>
    <property type="match status" value="2"/>
</dbReference>
<dbReference type="InterPro" id="IPR011990">
    <property type="entry name" value="TPR-like_helical_dom_sf"/>
</dbReference>
<dbReference type="EMBL" id="JASCXX010000001">
    <property type="protein sequence ID" value="MDI6447540.1"/>
    <property type="molecule type" value="Genomic_DNA"/>
</dbReference>
<organism evidence="3 4">
    <name type="scientific">Anaerobaca lacustris</name>
    <dbReference type="NCBI Taxonomy" id="3044600"/>
    <lineage>
        <taxon>Bacteria</taxon>
        <taxon>Pseudomonadati</taxon>
        <taxon>Planctomycetota</taxon>
        <taxon>Phycisphaerae</taxon>
        <taxon>Sedimentisphaerales</taxon>
        <taxon>Anaerobacaceae</taxon>
        <taxon>Anaerobaca</taxon>
    </lineage>
</organism>
<dbReference type="PANTHER" id="PTHR12558">
    <property type="entry name" value="CELL DIVISION CYCLE 16,23,27"/>
    <property type="match status" value="1"/>
</dbReference>
<feature type="transmembrane region" description="Helical" evidence="2">
    <location>
        <begin position="7"/>
        <end position="29"/>
    </location>
</feature>
<name>A0AAW6TPR9_9BACT</name>
<comment type="caution">
    <text evidence="3">The sequence shown here is derived from an EMBL/GenBank/DDBJ whole genome shotgun (WGS) entry which is preliminary data.</text>
</comment>
<dbReference type="AlphaFoldDB" id="A0AAW6TPR9"/>
<dbReference type="Proteomes" id="UP001431776">
    <property type="component" value="Unassembled WGS sequence"/>
</dbReference>
<evidence type="ECO:0000313" key="3">
    <source>
        <dbReference type="EMBL" id="MDI6447540.1"/>
    </source>
</evidence>
<dbReference type="InterPro" id="IPR009003">
    <property type="entry name" value="Peptidase_S1_PA"/>
</dbReference>
<dbReference type="Pfam" id="PF13432">
    <property type="entry name" value="TPR_16"/>
    <property type="match status" value="2"/>
</dbReference>
<dbReference type="InterPro" id="IPR043504">
    <property type="entry name" value="Peptidase_S1_PA_chymotrypsin"/>
</dbReference>
<evidence type="ECO:0000256" key="2">
    <source>
        <dbReference type="SAM" id="Phobius"/>
    </source>
</evidence>
<gene>
    <name evidence="3" type="ORF">QJ522_00675</name>
</gene>
<proteinExistence type="predicted"/>